<keyword evidence="3" id="KW-1185">Reference proteome</keyword>
<dbReference type="SUPFAM" id="SSF49452">
    <property type="entry name" value="Starch-binding domain-like"/>
    <property type="match status" value="1"/>
</dbReference>
<reference evidence="2 3" key="1">
    <citation type="journal article" date="2020" name="Nature">
        <title>Bacterial chemolithoautotrophy via manganese oxidation.</title>
        <authorList>
            <person name="Yu H."/>
            <person name="Leadbetter J.R."/>
        </authorList>
    </citation>
    <scope>NUCLEOTIDE SEQUENCE [LARGE SCALE GENOMIC DNA]</scope>
    <source>
        <strain evidence="2 3">Mn-1</strain>
    </source>
</reference>
<dbReference type="RefSeq" id="WP_168060831.1">
    <property type="nucleotide sequence ID" value="NZ_VTOW01000002.1"/>
</dbReference>
<gene>
    <name evidence="2" type="ORF">MNODULE_13905</name>
</gene>
<dbReference type="EMBL" id="VTOW01000002">
    <property type="protein sequence ID" value="NKE71838.1"/>
    <property type="molecule type" value="Genomic_DNA"/>
</dbReference>
<proteinExistence type="predicted"/>
<evidence type="ECO:0000256" key="1">
    <source>
        <dbReference type="SAM" id="SignalP"/>
    </source>
</evidence>
<evidence type="ECO:0000313" key="2">
    <source>
        <dbReference type="EMBL" id="NKE71838.1"/>
    </source>
</evidence>
<keyword evidence="1" id="KW-0732">Signal</keyword>
<keyword evidence="2" id="KW-0645">Protease</keyword>
<protein>
    <submittedName>
        <fullName evidence="2">Carboxypeptidase regulatory-like domain-containing protein</fullName>
    </submittedName>
</protein>
<dbReference type="InterPro" id="IPR013784">
    <property type="entry name" value="Carb-bd-like_fold"/>
</dbReference>
<dbReference type="GO" id="GO:0030246">
    <property type="term" value="F:carbohydrate binding"/>
    <property type="evidence" value="ECO:0007669"/>
    <property type="project" value="InterPro"/>
</dbReference>
<keyword evidence="2" id="KW-0378">Hydrolase</keyword>
<sequence>MTKRIKAYLILIFGILFCLAWSAAAPAYEIAPVENGGVITGRVVLNGPVPEPRVFPMVLYAFGEFCKKISDAKGHVVLKEFNVDPTGGLQDAVIAIQDVSRGKGFRSNENRLFAVNCMFHPANTPEDEQFEVDKEGNLVHIHPLVSVMRNKYMLSVLNKDPVIHDAQFYQKETGRRITRFPIPISDKVQRGWVYLDQGKNIAQIICGMHEYMQTWAWIVDNPYFDKTTRSGSYAIDRIPPGTYKILAWHPHLKPIEKIITVPPDGHVELNFEFEASEVVRPIYETQKQFRISPGRNPSVDLLGCEGPFCVKREHDHHTD</sequence>
<feature type="signal peptide" evidence="1">
    <location>
        <begin position="1"/>
        <end position="27"/>
    </location>
</feature>
<name>A0A7X6DRP7_9BACT</name>
<comment type="caution">
    <text evidence="2">The sequence shown here is derived from an EMBL/GenBank/DDBJ whole genome shotgun (WGS) entry which is preliminary data.</text>
</comment>
<dbReference type="Proteomes" id="UP000534783">
    <property type="component" value="Unassembled WGS sequence"/>
</dbReference>
<dbReference type="Gene3D" id="2.60.40.1120">
    <property type="entry name" value="Carboxypeptidase-like, regulatory domain"/>
    <property type="match status" value="1"/>
</dbReference>
<accession>A0A7X6DRP7</accession>
<feature type="chain" id="PRO_5030541713" evidence="1">
    <location>
        <begin position="28"/>
        <end position="319"/>
    </location>
</feature>
<organism evidence="2 3">
    <name type="scientific">Candidatus Manganitrophus noduliformans</name>
    <dbReference type="NCBI Taxonomy" id="2606439"/>
    <lineage>
        <taxon>Bacteria</taxon>
        <taxon>Pseudomonadati</taxon>
        <taxon>Nitrospirota</taxon>
        <taxon>Nitrospiria</taxon>
        <taxon>Candidatus Troglogloeales</taxon>
        <taxon>Candidatus Manganitrophaceae</taxon>
        <taxon>Candidatus Manganitrophus</taxon>
    </lineage>
</organism>
<dbReference type="GO" id="GO:0004180">
    <property type="term" value="F:carboxypeptidase activity"/>
    <property type="evidence" value="ECO:0007669"/>
    <property type="project" value="UniProtKB-KW"/>
</dbReference>
<dbReference type="AlphaFoldDB" id="A0A7X6DRP7"/>
<evidence type="ECO:0000313" key="3">
    <source>
        <dbReference type="Proteomes" id="UP000534783"/>
    </source>
</evidence>
<keyword evidence="2" id="KW-0121">Carboxypeptidase</keyword>